<gene>
    <name evidence="1" type="ORF">ENR47_08365</name>
</gene>
<evidence type="ECO:0000313" key="1">
    <source>
        <dbReference type="EMBL" id="HGW94279.1"/>
    </source>
</evidence>
<accession>A0A832M3G1</accession>
<organism evidence="1">
    <name type="scientific">Oscillatoriales cyanobacterium SpSt-402</name>
    <dbReference type="NCBI Taxonomy" id="2282168"/>
    <lineage>
        <taxon>Bacteria</taxon>
        <taxon>Bacillati</taxon>
        <taxon>Cyanobacteriota</taxon>
        <taxon>Cyanophyceae</taxon>
        <taxon>Oscillatoriophycideae</taxon>
        <taxon>Oscillatoriales</taxon>
    </lineage>
</organism>
<name>A0A832M3G1_9CYAN</name>
<sequence length="95" mass="10767">MSQSISPSYPVPVLNGKSVKNCHIVLPDEPKPISAIWYGNRFYSFVRAYSDLDAAHRAAERLITRGNTVVLTQVRKGLILWVFEPDAQLARTLRR</sequence>
<reference evidence="1" key="1">
    <citation type="journal article" date="2020" name="mSystems">
        <title>Genome- and Community-Level Interaction Insights into Carbon Utilization and Element Cycling Functions of Hydrothermarchaeota in Hydrothermal Sediment.</title>
        <authorList>
            <person name="Zhou Z."/>
            <person name="Liu Y."/>
            <person name="Xu W."/>
            <person name="Pan J."/>
            <person name="Luo Z.H."/>
            <person name="Li M."/>
        </authorList>
    </citation>
    <scope>NUCLEOTIDE SEQUENCE [LARGE SCALE GENOMIC DNA]</scope>
    <source>
        <strain evidence="1">SpSt-402</strain>
    </source>
</reference>
<proteinExistence type="predicted"/>
<dbReference type="AlphaFoldDB" id="A0A832M3G1"/>
<dbReference type="EMBL" id="DSRD01000525">
    <property type="protein sequence ID" value="HGW94279.1"/>
    <property type="molecule type" value="Genomic_DNA"/>
</dbReference>
<comment type="caution">
    <text evidence="1">The sequence shown here is derived from an EMBL/GenBank/DDBJ whole genome shotgun (WGS) entry which is preliminary data.</text>
</comment>
<protein>
    <submittedName>
        <fullName evidence="1">Uncharacterized protein</fullName>
    </submittedName>
</protein>